<accession>A0ABQ8DHM5</accession>
<evidence type="ECO:0000313" key="12">
    <source>
        <dbReference type="Proteomes" id="UP000824890"/>
    </source>
</evidence>
<evidence type="ECO:0000256" key="5">
    <source>
        <dbReference type="ARBA" id="ARBA00022989"/>
    </source>
</evidence>
<dbReference type="PROSITE" id="PS51375">
    <property type="entry name" value="PPR"/>
    <property type="match status" value="6"/>
</dbReference>
<dbReference type="InterPro" id="IPR002885">
    <property type="entry name" value="PPR_rpt"/>
</dbReference>
<dbReference type="InterPro" id="IPR046960">
    <property type="entry name" value="PPR_At4g14850-like_plant"/>
</dbReference>
<keyword evidence="6" id="KW-0472">Membrane</keyword>
<evidence type="ECO:0000256" key="4">
    <source>
        <dbReference type="ARBA" id="ARBA00022737"/>
    </source>
</evidence>
<evidence type="ECO:0000313" key="11">
    <source>
        <dbReference type="EMBL" id="KAH0928891.1"/>
    </source>
</evidence>
<dbReference type="EMBL" id="JAGKQM010000004">
    <property type="protein sequence ID" value="KAH0928891.1"/>
    <property type="molecule type" value="Genomic_DNA"/>
</dbReference>
<keyword evidence="8" id="KW-0175">Coiled coil</keyword>
<reference evidence="11 12" key="1">
    <citation type="submission" date="2021-05" db="EMBL/GenBank/DDBJ databases">
        <title>Genome Assembly of Synthetic Allotetraploid Brassica napus Reveals Homoeologous Exchanges between Subgenomes.</title>
        <authorList>
            <person name="Davis J.T."/>
        </authorList>
    </citation>
    <scope>NUCLEOTIDE SEQUENCE [LARGE SCALE GENOMIC DNA]</scope>
    <source>
        <strain evidence="12">cv. Da-Ae</strain>
        <tissue evidence="11">Seedling</tissue>
    </source>
</reference>
<dbReference type="InterPro" id="IPR011990">
    <property type="entry name" value="TPR-like_helical_dom_sf"/>
</dbReference>
<feature type="compositionally biased region" description="Basic and acidic residues" evidence="9">
    <location>
        <begin position="1509"/>
        <end position="1521"/>
    </location>
</feature>
<dbReference type="InterPro" id="IPR007656">
    <property type="entry name" value="GTD-bd"/>
</dbReference>
<comment type="subcellular location">
    <subcellularLocation>
        <location evidence="1">Membrane</location>
    </subcellularLocation>
</comment>
<name>A0ABQ8DHM5_BRANA</name>
<protein>
    <recommendedName>
        <fullName evidence="10">GTD-binding domain-containing protein</fullName>
    </recommendedName>
</protein>
<dbReference type="PANTHER" id="PTHR47926">
    <property type="entry name" value="PENTATRICOPEPTIDE REPEAT-CONTAINING PROTEIN"/>
    <property type="match status" value="1"/>
</dbReference>
<comment type="similarity">
    <text evidence="2">Belongs to the PPR family. PCMP-H subfamily.</text>
</comment>
<feature type="repeat" description="PPR" evidence="7">
    <location>
        <begin position="607"/>
        <end position="641"/>
    </location>
</feature>
<feature type="region of interest" description="Disordered" evidence="9">
    <location>
        <begin position="1372"/>
        <end position="1393"/>
    </location>
</feature>
<evidence type="ECO:0000256" key="7">
    <source>
        <dbReference type="PROSITE-ProRule" id="PRU00708"/>
    </source>
</evidence>
<evidence type="ECO:0000256" key="6">
    <source>
        <dbReference type="ARBA" id="ARBA00023136"/>
    </source>
</evidence>
<sequence length="1544" mass="172997">MLCRVEPNRNKLMFLRSVSSSYILLLQTVPRHKVNTRYVLRTLCEIRRKPPVSGFRTSCAAVSVSLYEEEPFHEEETDSVESRGIRPNHQTFTWLLEGCLKRNGSLDEGRKLHGQILKLGFDNNASLMVNENVTLDEGTFAGILEACRVGNVAFDIVEQIHARMICQGLGNSTVVCNPLIDLCSRNGFVDLARKVFDGLRTKDHSSWVAMISGLSKNECEEDAIRLFCDMYILGIMPTPYALSSVLSACKKIQSFQTGEQLHGLVLKLGFASDTYVCNALVSLYFHLGNLISAEHIFSNMSYRDAVTYNTLINGLSQCGYGQKAIELFKRMKLDGLGPDCNTLVSLVIACSADESLSGGQQLHAYTTKLGFASDEKIEGALLNLYAKCSDIETALDYFLETEVENVVLWNVMLVAYGLLDDLRNSFRIFRQMQMEEIVPNQYTYPSILKTCIRLGDLELGEQIHCQIVKTSFQLNAYVCSVLIDMYSKLGKLDTARDILVRFAGKDVVSWTTMIAGYTQYNFNDKALATFRQMLDIGIRSDEVGFTNAISACAGLQSLKEGQQIHAQSCVSGFSFDLPLQNALVTLYSRCGKVEEAYLAFEQTEAGDNIAWNALVSGFQQSGNNEEALRVFARMNREGINSNNFTFGSAVKAASETANMKQGKQVHAVITKTGYDSETEVCNALISMYAKCGSISDAKKQFLEAASTRNEVSWNAIINAYSKHGFGSEALDLFDQMIRSNVRPNHVTFVGVLSACSHIGLVEKGIEYFESMNTKYGLAPKPEHYVCVVDMLTRAGLLTRAKEFIEEMHIEPDALVWRTLLSACVVHKNLEIGEFAARHLVELEPEDSATYVLLSNLYAVCKKWDARDQTRQKMKEKGVKKEPGQSWIEVRNKIHPFYVGDQNHPLTDEIHEYFRDLTKRASEIGYLAISYGLLSLPSTMPVNVMKNLRVCSDCHDWIKFVSKVSNREIIVRDAYRLIESQAFLWRTIVEKKMRCHEVKSWTFSGLVAAFLDLSVAFSLLCASSLVYLTSKLLGVFGLTLPCPCDGLFSDKNKCFQETLVNLPVKKISSVQSSVISTSPFDSLLYKEANGGKKRKGEPSRHVEFEKEVVFRTPEVENASCFDLLTSQSLKKGSFKVKSKRLSFYGLKNHCQSKHSPQSPAEEINHSLLVNSKDCGKDLEDVSLRKSVSLCSIGCEDGGTGNNQPERTVSWAGEGTCTSPIEQVLEEERASRAALALELEKERNAAATAADEALGMILRLQEEKASIEMEARQYQRMIEEKSAFDAEEMSLLKEILLRREREKHFLEKEVDTYRQLFLETEQPLPNTPDSKQPTESLDDSFGFDIFTNQMDNRILDGEMKVNGVDDDQEIVTEQQEREEGTLLSEPVAESTKVGEDSDDIDCCVHDIHVVKDEDNKVQLNVPLDHVVRDLKLDRSQSVLGTSYLLPPACPQGRRILSPNMRRNSMSAVDYERLKIESEVGLLRGRLRAVQKGREKISFSSKEQSKSVLGDKTSRFWEARRSEPIDSSSPSSTMVKAMSMSLDLHSA</sequence>
<evidence type="ECO:0000256" key="2">
    <source>
        <dbReference type="ARBA" id="ARBA00006643"/>
    </source>
</evidence>
<feature type="region of interest" description="Disordered" evidence="9">
    <location>
        <begin position="1497"/>
        <end position="1544"/>
    </location>
</feature>
<feature type="repeat" description="PPR" evidence="7">
    <location>
        <begin position="304"/>
        <end position="338"/>
    </location>
</feature>
<evidence type="ECO:0000256" key="8">
    <source>
        <dbReference type="SAM" id="Coils"/>
    </source>
</evidence>
<feature type="repeat" description="PPR" evidence="7">
    <location>
        <begin position="506"/>
        <end position="540"/>
    </location>
</feature>
<dbReference type="NCBIfam" id="TIGR00756">
    <property type="entry name" value="PPR"/>
    <property type="match status" value="3"/>
</dbReference>
<proteinExistence type="inferred from homology"/>
<keyword evidence="3" id="KW-0812">Transmembrane</keyword>
<feature type="repeat" description="PPR" evidence="7">
    <location>
        <begin position="203"/>
        <end position="237"/>
    </location>
</feature>
<dbReference type="Pfam" id="PF13041">
    <property type="entry name" value="PPR_2"/>
    <property type="match status" value="2"/>
</dbReference>
<evidence type="ECO:0000256" key="1">
    <source>
        <dbReference type="ARBA" id="ARBA00004370"/>
    </source>
</evidence>
<feature type="repeat" description="PPR" evidence="7">
    <location>
        <begin position="405"/>
        <end position="439"/>
    </location>
</feature>
<dbReference type="InterPro" id="IPR046848">
    <property type="entry name" value="E_motif"/>
</dbReference>
<dbReference type="Pfam" id="PF14432">
    <property type="entry name" value="DYW_deaminase"/>
    <property type="match status" value="1"/>
</dbReference>
<feature type="repeat" description="PPR" evidence="7">
    <location>
        <begin position="709"/>
        <end position="743"/>
    </location>
</feature>
<dbReference type="Pfam" id="PF04576">
    <property type="entry name" value="Zein-binding"/>
    <property type="match status" value="1"/>
</dbReference>
<organism evidence="11 12">
    <name type="scientific">Brassica napus</name>
    <name type="common">Rape</name>
    <dbReference type="NCBI Taxonomy" id="3708"/>
    <lineage>
        <taxon>Eukaryota</taxon>
        <taxon>Viridiplantae</taxon>
        <taxon>Streptophyta</taxon>
        <taxon>Embryophyta</taxon>
        <taxon>Tracheophyta</taxon>
        <taxon>Spermatophyta</taxon>
        <taxon>Magnoliopsida</taxon>
        <taxon>eudicotyledons</taxon>
        <taxon>Gunneridae</taxon>
        <taxon>Pentapetalae</taxon>
        <taxon>rosids</taxon>
        <taxon>malvids</taxon>
        <taxon>Brassicales</taxon>
        <taxon>Brassicaceae</taxon>
        <taxon>Brassiceae</taxon>
        <taxon>Brassica</taxon>
    </lineage>
</organism>
<keyword evidence="4" id="KW-0677">Repeat</keyword>
<dbReference type="Gene3D" id="1.25.40.10">
    <property type="entry name" value="Tetratricopeptide repeat domain"/>
    <property type="match status" value="6"/>
</dbReference>
<gene>
    <name evidence="11" type="ORF">HID58_014618</name>
</gene>
<feature type="domain" description="GTD-binding" evidence="10">
    <location>
        <begin position="1214"/>
        <end position="1312"/>
    </location>
</feature>
<dbReference type="InterPro" id="IPR032867">
    <property type="entry name" value="DYW_dom"/>
</dbReference>
<dbReference type="Pfam" id="PF13812">
    <property type="entry name" value="PPR_3"/>
    <property type="match status" value="1"/>
</dbReference>
<evidence type="ECO:0000256" key="3">
    <source>
        <dbReference type="ARBA" id="ARBA00022692"/>
    </source>
</evidence>
<dbReference type="Pfam" id="PF20431">
    <property type="entry name" value="E_motif"/>
    <property type="match status" value="1"/>
</dbReference>
<dbReference type="PROSITE" id="PS51775">
    <property type="entry name" value="GTD_BINDING"/>
    <property type="match status" value="1"/>
</dbReference>
<keyword evidence="12" id="KW-1185">Reference proteome</keyword>
<dbReference type="Proteomes" id="UP000824890">
    <property type="component" value="Unassembled WGS sequence"/>
</dbReference>
<evidence type="ECO:0000259" key="10">
    <source>
        <dbReference type="PROSITE" id="PS51775"/>
    </source>
</evidence>
<evidence type="ECO:0000256" key="9">
    <source>
        <dbReference type="SAM" id="MobiDB-lite"/>
    </source>
</evidence>
<dbReference type="Pfam" id="PF01535">
    <property type="entry name" value="PPR"/>
    <property type="match status" value="8"/>
</dbReference>
<dbReference type="PANTHER" id="PTHR47926:SF533">
    <property type="entry name" value="DYW DOMAIN-CONTAINING PROTEIN"/>
    <property type="match status" value="1"/>
</dbReference>
<feature type="coiled-coil region" evidence="8">
    <location>
        <begin position="1223"/>
        <end position="1278"/>
    </location>
</feature>
<comment type="caution">
    <text evidence="11">The sequence shown here is derived from an EMBL/GenBank/DDBJ whole genome shotgun (WGS) entry which is preliminary data.</text>
</comment>
<keyword evidence="5" id="KW-1133">Transmembrane helix</keyword>